<dbReference type="PANTHER" id="PTHR43689:SF8">
    <property type="entry name" value="ALPHA_BETA-HYDROLASES SUPERFAMILY PROTEIN"/>
    <property type="match status" value="1"/>
</dbReference>
<reference evidence="2 3" key="1">
    <citation type="submission" date="2020-04" db="EMBL/GenBank/DDBJ databases">
        <title>MicrobeNet Type strains.</title>
        <authorList>
            <person name="Nicholson A.C."/>
        </authorList>
    </citation>
    <scope>NUCLEOTIDE SEQUENCE [LARGE SCALE GENOMIC DNA]</scope>
    <source>
        <strain evidence="2 3">JCM 3332</strain>
    </source>
</reference>
<accession>A0A846YCZ4</accession>
<keyword evidence="2" id="KW-0378">Hydrolase</keyword>
<dbReference type="InterPro" id="IPR000073">
    <property type="entry name" value="AB_hydrolase_1"/>
</dbReference>
<sequence>MSNTNELGRTDIAHLPTATIRYSDTGSGPPIVFVHGLLVNSGLWRHIVAPVAAAGYRCLVPDWPLGSHSIPAPDADLTPTGVAGLIADFLDHLDLHDVTIVANDTGGALTQVLLAHRPERIGRVVLAAVDSYESFLPQPFTLLPLLARVPGSVRLMTELLRFRFLQRLPIALGWLSKRPIPPATVDSYLRPSRESAAIRADLRRFLQHARRRYTLDAATRFDSVRVPVLVVWAREDRLFPVSYAERLVRDLPDATLELIGDSYTLIPEDQPELLTGRILEFTRLHATP</sequence>
<proteinExistence type="predicted"/>
<organism evidence="2 3">
    <name type="scientific">Nocardia flavorosea</name>
    <dbReference type="NCBI Taxonomy" id="53429"/>
    <lineage>
        <taxon>Bacteria</taxon>
        <taxon>Bacillati</taxon>
        <taxon>Actinomycetota</taxon>
        <taxon>Actinomycetes</taxon>
        <taxon>Mycobacteriales</taxon>
        <taxon>Nocardiaceae</taxon>
        <taxon>Nocardia</taxon>
    </lineage>
</organism>
<protein>
    <submittedName>
        <fullName evidence="2">Alpha/beta hydrolase</fullName>
    </submittedName>
</protein>
<dbReference type="Pfam" id="PF00561">
    <property type="entry name" value="Abhydrolase_1"/>
    <property type="match status" value="1"/>
</dbReference>
<dbReference type="PRINTS" id="PR00111">
    <property type="entry name" value="ABHYDROLASE"/>
</dbReference>
<feature type="domain" description="AB hydrolase-1" evidence="1">
    <location>
        <begin position="29"/>
        <end position="266"/>
    </location>
</feature>
<name>A0A846YCZ4_9NOCA</name>
<dbReference type="RefSeq" id="WP_062977131.1">
    <property type="nucleotide sequence ID" value="NZ_JAAXOT010000005.1"/>
</dbReference>
<dbReference type="SUPFAM" id="SSF53474">
    <property type="entry name" value="alpha/beta-Hydrolases"/>
    <property type="match status" value="1"/>
</dbReference>
<dbReference type="EMBL" id="JAAXOT010000005">
    <property type="protein sequence ID" value="NKY56923.1"/>
    <property type="molecule type" value="Genomic_DNA"/>
</dbReference>
<dbReference type="Gene3D" id="3.40.50.1820">
    <property type="entry name" value="alpha/beta hydrolase"/>
    <property type="match status" value="1"/>
</dbReference>
<keyword evidence="3" id="KW-1185">Reference proteome</keyword>
<dbReference type="InterPro" id="IPR029058">
    <property type="entry name" value="AB_hydrolase_fold"/>
</dbReference>
<dbReference type="Proteomes" id="UP000570678">
    <property type="component" value="Unassembled WGS sequence"/>
</dbReference>
<gene>
    <name evidence="2" type="ORF">HGA15_12310</name>
</gene>
<evidence type="ECO:0000313" key="2">
    <source>
        <dbReference type="EMBL" id="NKY56923.1"/>
    </source>
</evidence>
<evidence type="ECO:0000313" key="3">
    <source>
        <dbReference type="Proteomes" id="UP000570678"/>
    </source>
</evidence>
<evidence type="ECO:0000259" key="1">
    <source>
        <dbReference type="Pfam" id="PF00561"/>
    </source>
</evidence>
<dbReference type="AlphaFoldDB" id="A0A846YCZ4"/>
<comment type="caution">
    <text evidence="2">The sequence shown here is derived from an EMBL/GenBank/DDBJ whole genome shotgun (WGS) entry which is preliminary data.</text>
</comment>
<dbReference type="GO" id="GO:0016787">
    <property type="term" value="F:hydrolase activity"/>
    <property type="evidence" value="ECO:0007669"/>
    <property type="project" value="UniProtKB-KW"/>
</dbReference>
<dbReference type="PANTHER" id="PTHR43689">
    <property type="entry name" value="HYDROLASE"/>
    <property type="match status" value="1"/>
</dbReference>